<feature type="compositionally biased region" description="Acidic residues" evidence="1">
    <location>
        <begin position="64"/>
        <end position="84"/>
    </location>
</feature>
<accession>A0A816E125</accession>
<evidence type="ECO:0000313" key="3">
    <source>
        <dbReference type="EMBL" id="CAF1639966.1"/>
    </source>
</evidence>
<dbReference type="EMBL" id="CAJNOQ010046935">
    <property type="protein sequence ID" value="CAF1639966.1"/>
    <property type="molecule type" value="Genomic_DNA"/>
</dbReference>
<organism evidence="3 6">
    <name type="scientific">Didymodactylos carnosus</name>
    <dbReference type="NCBI Taxonomy" id="1234261"/>
    <lineage>
        <taxon>Eukaryota</taxon>
        <taxon>Metazoa</taxon>
        <taxon>Spiralia</taxon>
        <taxon>Gnathifera</taxon>
        <taxon>Rotifera</taxon>
        <taxon>Eurotatoria</taxon>
        <taxon>Bdelloidea</taxon>
        <taxon>Philodinida</taxon>
        <taxon>Philodinidae</taxon>
        <taxon>Didymodactylos</taxon>
    </lineage>
</organism>
<evidence type="ECO:0000313" key="4">
    <source>
        <dbReference type="EMBL" id="CAF4441259.1"/>
    </source>
</evidence>
<dbReference type="EMBL" id="CAJOBC010115714">
    <property type="protein sequence ID" value="CAF4550513.1"/>
    <property type="molecule type" value="Genomic_DNA"/>
</dbReference>
<evidence type="ECO:0000313" key="5">
    <source>
        <dbReference type="EMBL" id="CAF4550513.1"/>
    </source>
</evidence>
<keyword evidence="6" id="KW-1185">Reference proteome</keyword>
<evidence type="ECO:0000313" key="6">
    <source>
        <dbReference type="Proteomes" id="UP000663829"/>
    </source>
</evidence>
<reference evidence="3" key="1">
    <citation type="submission" date="2021-02" db="EMBL/GenBank/DDBJ databases">
        <authorList>
            <person name="Nowell W R."/>
        </authorList>
    </citation>
    <scope>NUCLEOTIDE SEQUENCE</scope>
</reference>
<gene>
    <name evidence="3" type="ORF">GPM918_LOCUS44874</name>
    <name evidence="2" type="ORF">OVA965_LOCUS43228</name>
    <name evidence="5" type="ORF">SRO942_LOCUS46966</name>
    <name evidence="4" type="ORF">TMI583_LOCUS45399</name>
</gene>
<dbReference type="Proteomes" id="UP000681722">
    <property type="component" value="Unassembled WGS sequence"/>
</dbReference>
<protein>
    <submittedName>
        <fullName evidence="3">Uncharacterized protein</fullName>
    </submittedName>
</protein>
<dbReference type="Proteomes" id="UP000663829">
    <property type="component" value="Unassembled WGS sequence"/>
</dbReference>
<evidence type="ECO:0000256" key="1">
    <source>
        <dbReference type="SAM" id="MobiDB-lite"/>
    </source>
</evidence>
<evidence type="ECO:0000313" key="2">
    <source>
        <dbReference type="EMBL" id="CAF1621426.1"/>
    </source>
</evidence>
<sequence>MSPKVQRSVSLRLATFIRHRYDLDNVNVNGLCAKCHALENKQMQLDAAIDVDENINSNDHMSDYDEQEQNSDEAEDANDDDDDETIKCVSNAEFEPSSHPHL</sequence>
<feature type="region of interest" description="Disordered" evidence="1">
    <location>
        <begin position="52"/>
        <end position="102"/>
    </location>
</feature>
<dbReference type="Proteomes" id="UP000682733">
    <property type="component" value="Unassembled WGS sequence"/>
</dbReference>
<proteinExistence type="predicted"/>
<dbReference type="Proteomes" id="UP000677228">
    <property type="component" value="Unassembled WGS sequence"/>
</dbReference>
<dbReference type="EMBL" id="CAJOBA010080954">
    <property type="protein sequence ID" value="CAF4441259.1"/>
    <property type="molecule type" value="Genomic_DNA"/>
</dbReference>
<dbReference type="EMBL" id="CAJNOK010056046">
    <property type="protein sequence ID" value="CAF1621426.1"/>
    <property type="molecule type" value="Genomic_DNA"/>
</dbReference>
<name>A0A816E125_9BILA</name>
<dbReference type="AlphaFoldDB" id="A0A816E125"/>
<comment type="caution">
    <text evidence="3">The sequence shown here is derived from an EMBL/GenBank/DDBJ whole genome shotgun (WGS) entry which is preliminary data.</text>
</comment>